<keyword evidence="6" id="KW-0969">Cilium</keyword>
<evidence type="ECO:0000256" key="1">
    <source>
        <dbReference type="ARBA" id="ARBA00004138"/>
    </source>
</evidence>
<evidence type="ECO:0000256" key="6">
    <source>
        <dbReference type="ARBA" id="ARBA00023069"/>
    </source>
</evidence>
<proteinExistence type="inferred from homology"/>
<dbReference type="PROSITE" id="PS50005">
    <property type="entry name" value="TPR"/>
    <property type="match status" value="2"/>
</dbReference>
<evidence type="ECO:0000256" key="4">
    <source>
        <dbReference type="ARBA" id="ARBA00022794"/>
    </source>
</evidence>
<dbReference type="PANTHER" id="PTHR20931:SF0">
    <property type="entry name" value="TETRATRICOPEPTIDE REPEAT PROTEIN 30"/>
    <property type="match status" value="1"/>
</dbReference>
<dbReference type="Pfam" id="PF13432">
    <property type="entry name" value="TPR_16"/>
    <property type="match status" value="2"/>
</dbReference>
<evidence type="ECO:0000256" key="8">
    <source>
        <dbReference type="PROSITE-ProRule" id="PRU00339"/>
    </source>
</evidence>
<dbReference type="InterPro" id="IPR011990">
    <property type="entry name" value="TPR-like_helical_dom_sf"/>
</dbReference>
<protein>
    <submittedName>
        <fullName evidence="10">Tetratricopeptide repeat protein 30A</fullName>
    </submittedName>
</protein>
<feature type="region of interest" description="Disordered" evidence="9">
    <location>
        <begin position="532"/>
        <end position="571"/>
    </location>
</feature>
<evidence type="ECO:0000313" key="10">
    <source>
        <dbReference type="EMBL" id="GKT37178.1"/>
    </source>
</evidence>
<keyword evidence="11" id="KW-1185">Reference proteome</keyword>
<evidence type="ECO:0000313" key="11">
    <source>
        <dbReference type="Proteomes" id="UP001057375"/>
    </source>
</evidence>
<feature type="compositionally biased region" description="Acidic residues" evidence="9">
    <location>
        <begin position="532"/>
        <end position="550"/>
    </location>
</feature>
<keyword evidence="4" id="KW-0970">Cilium biogenesis/degradation</keyword>
<gene>
    <name evidence="10" type="ORF">ADUPG1_010017</name>
</gene>
<dbReference type="SUPFAM" id="SSF48452">
    <property type="entry name" value="TPR-like"/>
    <property type="match status" value="2"/>
</dbReference>
<evidence type="ECO:0000256" key="7">
    <source>
        <dbReference type="ARBA" id="ARBA00023273"/>
    </source>
</evidence>
<evidence type="ECO:0000256" key="2">
    <source>
        <dbReference type="ARBA" id="ARBA00009522"/>
    </source>
</evidence>
<accession>A0ABQ5KXL3</accession>
<dbReference type="Proteomes" id="UP001057375">
    <property type="component" value="Unassembled WGS sequence"/>
</dbReference>
<keyword evidence="3" id="KW-0677">Repeat</keyword>
<dbReference type="Gene3D" id="1.25.40.10">
    <property type="entry name" value="Tetratricopeptide repeat domain"/>
    <property type="match status" value="3"/>
</dbReference>
<comment type="caution">
    <text evidence="10">The sequence shown here is derived from an EMBL/GenBank/DDBJ whole genome shotgun (WGS) entry which is preliminary data.</text>
</comment>
<dbReference type="InterPro" id="IPR019734">
    <property type="entry name" value="TPR_rpt"/>
</dbReference>
<evidence type="ECO:0000256" key="3">
    <source>
        <dbReference type="ARBA" id="ARBA00022737"/>
    </source>
</evidence>
<comment type="similarity">
    <text evidence="2">Belongs to the TTC30/dfy-1/fleer family.</text>
</comment>
<keyword evidence="5 8" id="KW-0802">TPR repeat</keyword>
<feature type="repeat" description="TPR" evidence="8">
    <location>
        <begin position="133"/>
        <end position="166"/>
    </location>
</feature>
<name>A0ABQ5KXL3_9EUKA</name>
<sequence>MNTEIYSLLKDKNYTSVIDICEQQLTFTPNSRPVLSILGYCSYKLEKYDESVKIYEKLVSLYPKHEDYRLNLANSYYKAGLYSEAMKATNFKASEEAHTKILKLHSCIKHEMEEDISLKATHQHLVRYEPTSHFSWMLSGVIEYKKASFEKALEMFEKAIEIDDTPQGLYAIALCQYKLQRYTDCLRQVGKVIDKGLMLYPDLALDIGERANSVFSVGNTDKLSKSALVEAFNLRFAVEWQLQRYKEARVSLEEMPPRKEEELDAVTLHNHALAESSEDPGGTAKKLAFLLQTPPFPPETFGNLALTYCQHGLYDLASDLIADNPQLSAECLQDTTRNLLSAIILMPSAPEEAYEKFEKLITSSSAELRVLATRAHRLKVVRDGGVAGGTGVSEAGRIQKENEAAFHEAITRYNQMSSVFLPSLLGMASILYSKGDYDGAAAVLMKAGDHSSDKQEVRLALGHVLFAKRDYVHAAEEYEEAMHEHRRDGHPLLEFPAAAIANLCVSYVMLGHNKIAQEIMCRLDEEEGAIMGADEDEEEDEDEGVDDEIAREEKERRRGESADEDEKKKKCQCSHPSLYRQPCNWLSPDTWFHAKRPLLSVAEQCAKRITYLPDTELHEVLKFLDSVAVAGANMYVDIITEEADFMKDTFGGQKVKRTIADEARLLKNLYLKIHS</sequence>
<organism evidence="10 11">
    <name type="scientific">Aduncisulcus paluster</name>
    <dbReference type="NCBI Taxonomy" id="2918883"/>
    <lineage>
        <taxon>Eukaryota</taxon>
        <taxon>Metamonada</taxon>
        <taxon>Carpediemonas-like organisms</taxon>
        <taxon>Aduncisulcus</taxon>
    </lineage>
</organism>
<evidence type="ECO:0000256" key="5">
    <source>
        <dbReference type="ARBA" id="ARBA00022803"/>
    </source>
</evidence>
<dbReference type="InterPro" id="IPR039941">
    <property type="entry name" value="TT30"/>
</dbReference>
<dbReference type="EMBL" id="BQXS01011406">
    <property type="protein sequence ID" value="GKT37178.1"/>
    <property type="molecule type" value="Genomic_DNA"/>
</dbReference>
<dbReference type="SMART" id="SM00028">
    <property type="entry name" value="TPR"/>
    <property type="match status" value="5"/>
</dbReference>
<reference evidence="10" key="1">
    <citation type="submission" date="2022-03" db="EMBL/GenBank/DDBJ databases">
        <title>Draft genome sequence of Aduncisulcus paluster, a free-living microaerophilic Fornicata.</title>
        <authorList>
            <person name="Yuyama I."/>
            <person name="Kume K."/>
            <person name="Tamura T."/>
            <person name="Inagaki Y."/>
            <person name="Hashimoto T."/>
        </authorList>
    </citation>
    <scope>NUCLEOTIDE SEQUENCE</scope>
    <source>
        <strain evidence="10">NY0171</strain>
    </source>
</reference>
<feature type="compositionally biased region" description="Basic and acidic residues" evidence="9">
    <location>
        <begin position="551"/>
        <end position="568"/>
    </location>
</feature>
<comment type="subcellular location">
    <subcellularLocation>
        <location evidence="1">Cell projection</location>
        <location evidence="1">Cilium</location>
    </subcellularLocation>
</comment>
<evidence type="ECO:0000256" key="9">
    <source>
        <dbReference type="SAM" id="MobiDB-lite"/>
    </source>
</evidence>
<dbReference type="Pfam" id="PF13181">
    <property type="entry name" value="TPR_8"/>
    <property type="match status" value="1"/>
</dbReference>
<feature type="repeat" description="TPR" evidence="8">
    <location>
        <begin position="32"/>
        <end position="65"/>
    </location>
</feature>
<keyword evidence="7" id="KW-0966">Cell projection</keyword>
<dbReference type="PANTHER" id="PTHR20931">
    <property type="entry name" value="TETRATRICOPEPTIDE REPEAT PROTEIN 30"/>
    <property type="match status" value="1"/>
</dbReference>